<gene>
    <name evidence="1" type="ORF">G6011_00386</name>
</gene>
<reference evidence="1" key="1">
    <citation type="submission" date="2021-07" db="EMBL/GenBank/DDBJ databases">
        <title>Genome Resource of American Ginseng Black Spot Pathogen Alternaria panax.</title>
        <authorList>
            <person name="Qiu C."/>
            <person name="Wang W."/>
            <person name="Liu Z."/>
        </authorList>
    </citation>
    <scope>NUCLEOTIDE SEQUENCE</scope>
    <source>
        <strain evidence="1">BNCC115425</strain>
    </source>
</reference>
<keyword evidence="2" id="KW-1185">Reference proteome</keyword>
<sequence length="163" mass="19841">MASFLQRFVWEIVYGEEPELSKEWCMDIVALQDLVSRQVLEELSRCFSGFGDRAYKLRLQSAYCDPRAETIMRYIMQAQHYPLLNHQRRRAPLMLEGPAEYLRDRSLSVGHPRWHHRRRRQVQIAYLWAQQNGYFDEFGKMQYLQEEMNMKIDHIERKLYFLF</sequence>
<name>A0AAD4II21_9PLEO</name>
<proteinExistence type="predicted"/>
<dbReference type="Proteomes" id="UP001199106">
    <property type="component" value="Unassembled WGS sequence"/>
</dbReference>
<comment type="caution">
    <text evidence="1">The sequence shown here is derived from an EMBL/GenBank/DDBJ whole genome shotgun (WGS) entry which is preliminary data.</text>
</comment>
<protein>
    <submittedName>
        <fullName evidence="1">Uncharacterized protein</fullName>
    </submittedName>
</protein>
<evidence type="ECO:0000313" key="2">
    <source>
        <dbReference type="Proteomes" id="UP001199106"/>
    </source>
</evidence>
<evidence type="ECO:0000313" key="1">
    <source>
        <dbReference type="EMBL" id="KAG9195266.1"/>
    </source>
</evidence>
<dbReference type="EMBL" id="JAANER010000001">
    <property type="protein sequence ID" value="KAG9195266.1"/>
    <property type="molecule type" value="Genomic_DNA"/>
</dbReference>
<dbReference type="AlphaFoldDB" id="A0AAD4II21"/>
<accession>A0AAD4II21</accession>
<organism evidence="1 2">
    <name type="scientific">Alternaria panax</name>
    <dbReference type="NCBI Taxonomy" id="48097"/>
    <lineage>
        <taxon>Eukaryota</taxon>
        <taxon>Fungi</taxon>
        <taxon>Dikarya</taxon>
        <taxon>Ascomycota</taxon>
        <taxon>Pezizomycotina</taxon>
        <taxon>Dothideomycetes</taxon>
        <taxon>Pleosporomycetidae</taxon>
        <taxon>Pleosporales</taxon>
        <taxon>Pleosporineae</taxon>
        <taxon>Pleosporaceae</taxon>
        <taxon>Alternaria</taxon>
        <taxon>Alternaria sect. Panax</taxon>
    </lineage>
</organism>